<gene>
    <name evidence="1" type="ORF">EH207_17425</name>
</gene>
<reference evidence="1 2" key="1">
    <citation type="submission" date="2018-11" db="EMBL/GenBank/DDBJ databases">
        <title>Genome sequences of Brenneria nigrifluens and Brenneria rubrifaciens.</title>
        <authorList>
            <person name="Poret-Peterson A.T."/>
            <person name="McClean A.E."/>
            <person name="Kluepfel D.A."/>
        </authorList>
    </citation>
    <scope>NUCLEOTIDE SEQUENCE [LARGE SCALE GENOMIC DNA]</scope>
    <source>
        <strain evidence="1 2">6D370</strain>
    </source>
</reference>
<dbReference type="Proteomes" id="UP000299580">
    <property type="component" value="Chromosome"/>
</dbReference>
<name>A0A4V1FA77_9GAMM</name>
<proteinExistence type="predicted"/>
<protein>
    <submittedName>
        <fullName evidence="1">Uncharacterized protein</fullName>
    </submittedName>
</protein>
<accession>A0A4V1FA77</accession>
<dbReference type="RefSeq" id="WP_137715102.1">
    <property type="nucleotide sequence ID" value="NZ_CP034035.1"/>
</dbReference>
<dbReference type="AlphaFoldDB" id="A0A4V1FA77"/>
<sequence>MPAPISNLASSALNPQRENAFKLPEKKDIAVAPHLTCGAGLRLSGNWLNQQKARLTPSQQQLLNAALSALSGQDAVNDIRQDALGGQFNLARPSYDATSVHFQRDEQAPDTLGFIDVKDRQGNSLLTLGHEGSIASASEAREKLPSRADESSILANSRHDPKAAWQRAMYIVPFFTAYGEKARVVGDYMKGDNSRFEVKDSTGEAYATLKRTKLDSGEPVWMLPEHASVNGGAGGSSSSAGAKLIDAEHREKIARTVYEENVVYHATEKNSKRSIRKHGFKISKKRDGATARLTQEVMMQESFVRNAKNFNYVMRDKESAKNFNYFTKPTLVRTFAEGVYFEMDPDFKNGSALRTPQDISSNNVIGSKHSAPSEGESTVMKALMARAGVNVDTKEAGRLLREVQSDSEDDF</sequence>
<dbReference type="OrthoDB" id="7068859at2"/>
<dbReference type="EMBL" id="CP034035">
    <property type="protein sequence ID" value="QCR10113.1"/>
    <property type="molecule type" value="Genomic_DNA"/>
</dbReference>
<dbReference type="KEGG" id="brb:EH207_17425"/>
<organism evidence="1 2">
    <name type="scientific">Brenneria rubrifaciens</name>
    <dbReference type="NCBI Taxonomy" id="55213"/>
    <lineage>
        <taxon>Bacteria</taxon>
        <taxon>Pseudomonadati</taxon>
        <taxon>Pseudomonadota</taxon>
        <taxon>Gammaproteobacteria</taxon>
        <taxon>Enterobacterales</taxon>
        <taxon>Pectobacteriaceae</taxon>
        <taxon>Brenneria</taxon>
    </lineage>
</organism>
<keyword evidence="2" id="KW-1185">Reference proteome</keyword>
<evidence type="ECO:0000313" key="2">
    <source>
        <dbReference type="Proteomes" id="UP000299580"/>
    </source>
</evidence>
<evidence type="ECO:0000313" key="1">
    <source>
        <dbReference type="EMBL" id="QCR10113.1"/>
    </source>
</evidence>